<proteinExistence type="predicted"/>
<dbReference type="CDD" id="cd00082">
    <property type="entry name" value="HisKA"/>
    <property type="match status" value="1"/>
</dbReference>
<feature type="region of interest" description="Disordered" evidence="7">
    <location>
        <begin position="1101"/>
        <end position="1120"/>
    </location>
</feature>
<dbReference type="Pfam" id="PF00512">
    <property type="entry name" value="HisKA"/>
    <property type="match status" value="1"/>
</dbReference>
<feature type="domain" description="Histidine kinase" evidence="8">
    <location>
        <begin position="676"/>
        <end position="939"/>
    </location>
</feature>
<organism evidence="10 11">
    <name type="scientific">Salinomyces thailandicus</name>
    <dbReference type="NCBI Taxonomy" id="706561"/>
    <lineage>
        <taxon>Eukaryota</taxon>
        <taxon>Fungi</taxon>
        <taxon>Dikarya</taxon>
        <taxon>Ascomycota</taxon>
        <taxon>Pezizomycotina</taxon>
        <taxon>Dothideomycetes</taxon>
        <taxon>Dothideomycetidae</taxon>
        <taxon>Mycosphaerellales</taxon>
        <taxon>Teratosphaeriaceae</taxon>
        <taxon>Salinomyces</taxon>
    </lineage>
</organism>
<dbReference type="SUPFAM" id="SSF55781">
    <property type="entry name" value="GAF domain-like"/>
    <property type="match status" value="1"/>
</dbReference>
<dbReference type="Gene3D" id="1.10.287.130">
    <property type="match status" value="1"/>
</dbReference>
<dbReference type="SMART" id="SM00448">
    <property type="entry name" value="REC"/>
    <property type="match status" value="1"/>
</dbReference>
<dbReference type="InterPro" id="IPR005467">
    <property type="entry name" value="His_kinase_dom"/>
</dbReference>
<feature type="compositionally biased region" description="Polar residues" evidence="7">
    <location>
        <begin position="350"/>
        <end position="369"/>
    </location>
</feature>
<feature type="compositionally biased region" description="Polar residues" evidence="7">
    <location>
        <begin position="470"/>
        <end position="506"/>
    </location>
</feature>
<evidence type="ECO:0000313" key="10">
    <source>
        <dbReference type="EMBL" id="TKA28238.1"/>
    </source>
</evidence>
<dbReference type="FunFam" id="1.10.287.130:FF:000023">
    <property type="entry name" value="Sensor histidine kinase/response regulator, putative"/>
    <property type="match status" value="1"/>
</dbReference>
<feature type="region of interest" description="Disordered" evidence="7">
    <location>
        <begin position="322"/>
        <end position="417"/>
    </location>
</feature>
<feature type="region of interest" description="Disordered" evidence="7">
    <location>
        <begin position="557"/>
        <end position="597"/>
    </location>
</feature>
<dbReference type="InterPro" id="IPR029016">
    <property type="entry name" value="GAF-like_dom_sf"/>
</dbReference>
<dbReference type="InterPro" id="IPR004358">
    <property type="entry name" value="Sig_transdc_His_kin-like_C"/>
</dbReference>
<feature type="domain" description="Response regulatory" evidence="9">
    <location>
        <begin position="1142"/>
        <end position="1263"/>
    </location>
</feature>
<evidence type="ECO:0000259" key="8">
    <source>
        <dbReference type="PROSITE" id="PS50109"/>
    </source>
</evidence>
<dbReference type="SMART" id="SM00387">
    <property type="entry name" value="HATPase_c"/>
    <property type="match status" value="1"/>
</dbReference>
<dbReference type="InterPro" id="IPR011006">
    <property type="entry name" value="CheY-like_superfamily"/>
</dbReference>
<dbReference type="PANTHER" id="PTHR43047">
    <property type="entry name" value="TWO-COMPONENT HISTIDINE PROTEIN KINASE"/>
    <property type="match status" value="1"/>
</dbReference>
<keyword evidence="3 6" id="KW-0597">Phosphoprotein</keyword>
<protein>
    <recommendedName>
        <fullName evidence="2">histidine kinase</fullName>
        <ecNumber evidence="2">2.7.13.3</ecNumber>
    </recommendedName>
</protein>
<name>A0A4U0U0D5_9PEZI</name>
<gene>
    <name evidence="10" type="ORF">B0A50_04210</name>
</gene>
<dbReference type="InterPro" id="IPR036097">
    <property type="entry name" value="HisK_dim/P_sf"/>
</dbReference>
<dbReference type="PRINTS" id="PR00344">
    <property type="entry name" value="BCTRLSENSOR"/>
</dbReference>
<keyword evidence="4" id="KW-0808">Transferase</keyword>
<dbReference type="SUPFAM" id="SSF52172">
    <property type="entry name" value="CheY-like"/>
    <property type="match status" value="1"/>
</dbReference>
<dbReference type="Pfam" id="PF00072">
    <property type="entry name" value="Response_reg"/>
    <property type="match status" value="1"/>
</dbReference>
<reference evidence="10 11" key="1">
    <citation type="submission" date="2017-03" db="EMBL/GenBank/DDBJ databases">
        <title>Genomes of endolithic fungi from Antarctica.</title>
        <authorList>
            <person name="Coleine C."/>
            <person name="Masonjones S."/>
            <person name="Stajich J.E."/>
        </authorList>
    </citation>
    <scope>NUCLEOTIDE SEQUENCE [LARGE SCALE GENOMIC DNA]</scope>
    <source>
        <strain evidence="10 11">CCFEE 6315</strain>
    </source>
</reference>
<dbReference type="PANTHER" id="PTHR43047:SF72">
    <property type="entry name" value="OSMOSENSING HISTIDINE PROTEIN KINASE SLN1"/>
    <property type="match status" value="1"/>
</dbReference>
<dbReference type="SUPFAM" id="SSF47384">
    <property type="entry name" value="Homodimeric domain of signal transducing histidine kinase"/>
    <property type="match status" value="1"/>
</dbReference>
<dbReference type="SUPFAM" id="SSF55874">
    <property type="entry name" value="ATPase domain of HSP90 chaperone/DNA topoisomerase II/histidine kinase"/>
    <property type="match status" value="1"/>
</dbReference>
<sequence>METRLARENQARERLRRNASFDAGLGGFRLRTEKGREKEVYKYLHAWVSLYRPPVLHRAAFAHTDQPLPAPEPCNDTALTALAQLCALRMNARRVLISLATGDFEYVLTEATRTMSLQYDAVVEDAADTPWIGCCSFPRTDGINHLAIDAWRKARQYRDPPANLRHYYQEGRSAHSCIISDAEANAEYSDRPFVTRAPSIRFFCSIPLRDSNGVVLGALSIADDKPRYGVSAAEMLMLEDIADTITGSLETCLVRSQQQRSERMIQALGLFNGQKSSLRDWWLGKDNDRLRKTGRYHSDPTVDLESQSNRLDQEFGVQVASSGFSVASERRSRREKSTDSELRDPMESIPSETAESNANADNLRATQGVSGRDFDQRPTKPLSEQPDFVGEEARKSDAAWERPSPKSKDHARGVRDTKQRAEFDLATAIEEAYARAANLIHEAMHVSGVVFVDAKRAAATLKRGSVAGSAPQSQSEAFTSSSYSEGHPYSQSEGEPSEQAKASRSSRICGFATRDRSSLAGSPSSAHHFALNEAELQALVKRYPRGKIFNFAESGDVYSSSEEGGTSTEEGRSEISDAGSQRESSSRLRKSRTSKDATRLGKVMNGAQTIAFFPIWDDGAESYSSALFVWSTTPRRFFSSEEDMPYLLAFGFSLTAELARLHSLASDKAKGTFISSISHELRSPLHGVLAGAEMMYESDLTQFQEEMLLTITMAGRTLLDTINHILDYSKISSRSRSRKPRKRLGTRLDMDGSEELIDIGRLTEDVIESVVSAQRFERMSKSSIATHEYRNPNSHVPIYPSSEFTEANDVAVLLNIDKRESWWANLSPGSWTRIITNLVGNALKYTRSGTVTITLSAEDDAPDSTTVRLRVDDTGIGMSEQFVASGMFTPYKQADNNSTGTGLGLSIVKEITKELRAKLEVDSEPGRGTRLSLQLRTAFKIPGTEHLDLADQQLMGDVANMGLRHFHFISSDVGDHQGHITGDRNVYGSVLAVAAQWLGCSLTTGMPTGDVARASVCAIDEQHLTQLAKTQPRALEDMLSTVAAQGARLLVLASHFHSLSLNMTFSGFSVKPRFVRQPNSITPFEPAQAESLSAPNDVLGRVSRTRGSSAPDSLKKRLASPSAEQMAQNVLTESADGLDVKSVLLVEDNPVNMQLLKALMKKLNLPFDSAVNGKEALDLFAAKPDKYFLILTDISMPVMDGNEATAAIRALERRRKLAKTTIAAVTGVTSAASQKASFDAGVDKYYTKPVRMSDLKELVDEVRGGS</sequence>
<dbReference type="GO" id="GO:0000155">
    <property type="term" value="F:phosphorelay sensor kinase activity"/>
    <property type="evidence" value="ECO:0007669"/>
    <property type="project" value="InterPro"/>
</dbReference>
<dbReference type="EC" id="2.7.13.3" evidence="2"/>
<comment type="catalytic activity">
    <reaction evidence="1">
        <text>ATP + protein L-histidine = ADP + protein N-phospho-L-histidine.</text>
        <dbReference type="EC" id="2.7.13.3"/>
    </reaction>
</comment>
<feature type="region of interest" description="Disordered" evidence="7">
    <location>
        <begin position="463"/>
        <end position="507"/>
    </location>
</feature>
<evidence type="ECO:0000259" key="9">
    <source>
        <dbReference type="PROSITE" id="PS50110"/>
    </source>
</evidence>
<keyword evidence="11" id="KW-1185">Reference proteome</keyword>
<dbReference type="GO" id="GO:0005886">
    <property type="term" value="C:plasma membrane"/>
    <property type="evidence" value="ECO:0007669"/>
    <property type="project" value="TreeGrafter"/>
</dbReference>
<dbReference type="InterPro" id="IPR003018">
    <property type="entry name" value="GAF"/>
</dbReference>
<evidence type="ECO:0000256" key="2">
    <source>
        <dbReference type="ARBA" id="ARBA00012438"/>
    </source>
</evidence>
<dbReference type="Pfam" id="PF01590">
    <property type="entry name" value="GAF"/>
    <property type="match status" value="1"/>
</dbReference>
<evidence type="ECO:0000313" key="11">
    <source>
        <dbReference type="Proteomes" id="UP000308549"/>
    </source>
</evidence>
<evidence type="ECO:0000256" key="1">
    <source>
        <dbReference type="ARBA" id="ARBA00000085"/>
    </source>
</evidence>
<feature type="compositionally biased region" description="Low complexity" evidence="7">
    <location>
        <begin position="559"/>
        <end position="568"/>
    </location>
</feature>
<dbReference type="Gene3D" id="3.40.50.2300">
    <property type="match status" value="1"/>
</dbReference>
<evidence type="ECO:0000256" key="6">
    <source>
        <dbReference type="PROSITE-ProRule" id="PRU00169"/>
    </source>
</evidence>
<dbReference type="SMART" id="SM00388">
    <property type="entry name" value="HisKA"/>
    <property type="match status" value="1"/>
</dbReference>
<evidence type="ECO:0000256" key="5">
    <source>
        <dbReference type="ARBA" id="ARBA00022777"/>
    </source>
</evidence>
<dbReference type="AlphaFoldDB" id="A0A4U0U0D5"/>
<accession>A0A4U0U0D5</accession>
<dbReference type="InterPro" id="IPR036890">
    <property type="entry name" value="HATPase_C_sf"/>
</dbReference>
<dbReference type="PROSITE" id="PS50109">
    <property type="entry name" value="HIS_KIN"/>
    <property type="match status" value="1"/>
</dbReference>
<evidence type="ECO:0000256" key="4">
    <source>
        <dbReference type="ARBA" id="ARBA00022679"/>
    </source>
</evidence>
<feature type="compositionally biased region" description="Basic and acidic residues" evidence="7">
    <location>
        <begin position="328"/>
        <end position="346"/>
    </location>
</feature>
<dbReference type="Gene3D" id="3.30.450.40">
    <property type="match status" value="1"/>
</dbReference>
<feature type="modified residue" description="4-aspartylphosphate" evidence="6">
    <location>
        <position position="1193"/>
    </location>
</feature>
<dbReference type="GO" id="GO:0009927">
    <property type="term" value="F:histidine phosphotransfer kinase activity"/>
    <property type="evidence" value="ECO:0007669"/>
    <property type="project" value="TreeGrafter"/>
</dbReference>
<dbReference type="Proteomes" id="UP000308549">
    <property type="component" value="Unassembled WGS sequence"/>
</dbReference>
<dbReference type="OrthoDB" id="303614at2759"/>
<dbReference type="Gene3D" id="3.30.565.10">
    <property type="entry name" value="Histidine kinase-like ATPase, C-terminal domain"/>
    <property type="match status" value="1"/>
</dbReference>
<dbReference type="Pfam" id="PF02518">
    <property type="entry name" value="HATPase_c"/>
    <property type="match status" value="1"/>
</dbReference>
<dbReference type="InterPro" id="IPR003594">
    <property type="entry name" value="HATPase_dom"/>
</dbReference>
<dbReference type="PROSITE" id="PS50110">
    <property type="entry name" value="RESPONSE_REGULATORY"/>
    <property type="match status" value="1"/>
</dbReference>
<dbReference type="InterPro" id="IPR003661">
    <property type="entry name" value="HisK_dim/P_dom"/>
</dbReference>
<keyword evidence="5" id="KW-0418">Kinase</keyword>
<dbReference type="EMBL" id="NAJL01000019">
    <property type="protein sequence ID" value="TKA28238.1"/>
    <property type="molecule type" value="Genomic_DNA"/>
</dbReference>
<comment type="caution">
    <text evidence="10">The sequence shown here is derived from an EMBL/GenBank/DDBJ whole genome shotgun (WGS) entry which is preliminary data.</text>
</comment>
<feature type="compositionally biased region" description="Basic and acidic residues" evidence="7">
    <location>
        <begin position="391"/>
        <end position="417"/>
    </location>
</feature>
<evidence type="ECO:0000256" key="7">
    <source>
        <dbReference type="SAM" id="MobiDB-lite"/>
    </source>
</evidence>
<dbReference type="InterPro" id="IPR001789">
    <property type="entry name" value="Sig_transdc_resp-reg_receiver"/>
</dbReference>
<dbReference type="CDD" id="cd17546">
    <property type="entry name" value="REC_hyHK_CKI1_RcsC-like"/>
    <property type="match status" value="1"/>
</dbReference>
<evidence type="ECO:0000256" key="3">
    <source>
        <dbReference type="ARBA" id="ARBA00022553"/>
    </source>
</evidence>